<comment type="caution">
    <text evidence="1">The sequence shown here is derived from an EMBL/GenBank/DDBJ whole genome shotgun (WGS) entry which is preliminary data.</text>
</comment>
<evidence type="ECO:0000313" key="1">
    <source>
        <dbReference type="EMBL" id="PKY60839.1"/>
    </source>
</evidence>
<dbReference type="Proteomes" id="UP000234323">
    <property type="component" value="Unassembled WGS sequence"/>
</dbReference>
<dbReference type="EMBL" id="LLXI01004647">
    <property type="protein sequence ID" value="PKY60839.1"/>
    <property type="molecule type" value="Genomic_DNA"/>
</dbReference>
<name>A0A2I1HPM7_9GLOM</name>
<gene>
    <name evidence="1" type="ORF">RhiirA4_485011</name>
</gene>
<accession>A0A2I1HPM7</accession>
<reference evidence="1 2" key="1">
    <citation type="submission" date="2015-10" db="EMBL/GenBank/DDBJ databases">
        <title>Genome analyses suggest a sexual origin of heterokaryosis in a supposedly ancient asexual fungus.</title>
        <authorList>
            <person name="Ropars J."/>
            <person name="Sedzielewska K."/>
            <person name="Noel J."/>
            <person name="Charron P."/>
            <person name="Farinelli L."/>
            <person name="Marton T."/>
            <person name="Kruger M."/>
            <person name="Pelin A."/>
            <person name="Brachmann A."/>
            <person name="Corradi N."/>
        </authorList>
    </citation>
    <scope>NUCLEOTIDE SEQUENCE [LARGE SCALE GENOMIC DNA]</scope>
    <source>
        <strain evidence="1 2">A4</strain>
    </source>
</reference>
<keyword evidence="2" id="KW-1185">Reference proteome</keyword>
<proteinExistence type="predicted"/>
<organism evidence="1 2">
    <name type="scientific">Rhizophagus irregularis</name>
    <dbReference type="NCBI Taxonomy" id="588596"/>
    <lineage>
        <taxon>Eukaryota</taxon>
        <taxon>Fungi</taxon>
        <taxon>Fungi incertae sedis</taxon>
        <taxon>Mucoromycota</taxon>
        <taxon>Glomeromycotina</taxon>
        <taxon>Glomeromycetes</taxon>
        <taxon>Glomerales</taxon>
        <taxon>Glomeraceae</taxon>
        <taxon>Rhizophagus</taxon>
    </lineage>
</organism>
<evidence type="ECO:0000313" key="2">
    <source>
        <dbReference type="Proteomes" id="UP000234323"/>
    </source>
</evidence>
<dbReference type="AlphaFoldDB" id="A0A2I1HPM7"/>
<sequence length="71" mass="8456">MNIDCEEKEEEVKIENETEVEIEDKIEVEIEEEIEAGHHIEDTVHFYFRDHSHKLMPILKSEKFSSREALA</sequence>
<protein>
    <submittedName>
        <fullName evidence="1">Uncharacterized protein</fullName>
    </submittedName>
</protein>